<dbReference type="PANTHER" id="PTHR22916">
    <property type="entry name" value="GLYCOSYLTRANSFERASE"/>
    <property type="match status" value="1"/>
</dbReference>
<proteinExistence type="predicted"/>
<evidence type="ECO:0000259" key="1">
    <source>
        <dbReference type="Pfam" id="PF00535"/>
    </source>
</evidence>
<feature type="domain" description="Glycosyltransferase 2-like" evidence="1">
    <location>
        <begin position="8"/>
        <end position="137"/>
    </location>
</feature>
<organism evidence="2 3">
    <name type="scientific">Amazonocrinis nigriterrae CENA67</name>
    <dbReference type="NCBI Taxonomy" id="2794033"/>
    <lineage>
        <taxon>Bacteria</taxon>
        <taxon>Bacillati</taxon>
        <taxon>Cyanobacteriota</taxon>
        <taxon>Cyanophyceae</taxon>
        <taxon>Nostocales</taxon>
        <taxon>Nostocaceae</taxon>
        <taxon>Amazonocrinis</taxon>
        <taxon>Amazonocrinis nigriterrae</taxon>
    </lineage>
</organism>
<dbReference type="RefSeq" id="WP_198123078.1">
    <property type="nucleotide sequence ID" value="NZ_JAECZC010000002.1"/>
</dbReference>
<reference evidence="2 3" key="1">
    <citation type="journal article" date="2021" name="Int. J. Syst. Evol. Microbiol.">
        <title>Amazonocrinis nigriterrae gen. nov., sp. nov., Atlanticothrix silvestris gen. nov., sp. nov. and Dendronalium phyllosphericum gen. nov., sp. nov., nostocacean cyanobacteria from Brazilian environments.</title>
        <authorList>
            <person name="Alvarenga D.O."/>
            <person name="Andreote A.P.D."/>
            <person name="Branco L.H.Z."/>
            <person name="Delbaje E."/>
            <person name="Cruz R.B."/>
            <person name="Varani A.M."/>
            <person name="Fiore M.F."/>
        </authorList>
    </citation>
    <scope>NUCLEOTIDE SEQUENCE [LARGE SCALE GENOMIC DNA]</scope>
    <source>
        <strain evidence="2 3">CENA67</strain>
    </source>
</reference>
<protein>
    <submittedName>
        <fullName evidence="2">Glycosyltransferase family 2 protein</fullName>
    </submittedName>
</protein>
<accession>A0A8J7L949</accession>
<gene>
    <name evidence="2" type="ORF">I8748_02455</name>
</gene>
<evidence type="ECO:0000313" key="2">
    <source>
        <dbReference type="EMBL" id="MBH8561051.1"/>
    </source>
</evidence>
<comment type="caution">
    <text evidence="2">The sequence shown here is derived from an EMBL/GenBank/DDBJ whole genome shotgun (WGS) entry which is preliminary data.</text>
</comment>
<dbReference type="Gene3D" id="3.90.550.10">
    <property type="entry name" value="Spore Coat Polysaccharide Biosynthesis Protein SpsA, Chain A"/>
    <property type="match status" value="1"/>
</dbReference>
<keyword evidence="3" id="KW-1185">Reference proteome</keyword>
<name>A0A8J7L949_9NOST</name>
<dbReference type="CDD" id="cd00761">
    <property type="entry name" value="Glyco_tranf_GTA_type"/>
    <property type="match status" value="1"/>
</dbReference>
<dbReference type="Pfam" id="PF00535">
    <property type="entry name" value="Glycos_transf_2"/>
    <property type="match status" value="1"/>
</dbReference>
<dbReference type="InterPro" id="IPR029044">
    <property type="entry name" value="Nucleotide-diphossugar_trans"/>
</dbReference>
<dbReference type="SUPFAM" id="SSF53448">
    <property type="entry name" value="Nucleotide-diphospho-sugar transferases"/>
    <property type="match status" value="1"/>
</dbReference>
<dbReference type="InterPro" id="IPR001173">
    <property type="entry name" value="Glyco_trans_2-like"/>
</dbReference>
<dbReference type="EMBL" id="JAECZC010000002">
    <property type="protein sequence ID" value="MBH8561051.1"/>
    <property type="molecule type" value="Genomic_DNA"/>
</dbReference>
<dbReference type="AlphaFoldDB" id="A0A8J7L949"/>
<dbReference type="Proteomes" id="UP000632766">
    <property type="component" value="Unassembled WGS sequence"/>
</dbReference>
<evidence type="ECO:0000313" key="3">
    <source>
        <dbReference type="Proteomes" id="UP000632766"/>
    </source>
</evidence>
<sequence length="315" mass="36757">MNKQPLVSIIIPSYNSEKYIREALESCLQQTYKHIEVIVVNDGSTDNSPSIIEDFAACYPEVIKNYTKQNGGSASARNLGVKKSQGEYFLFLDTDDVLMNDAIESLIMGIQEQKVDTVVGDWINFFEDSTPERYISSKFFYHNDPLASLIKQPMVESAIIIKRNPQTWNEKLVVNEIFDYFFSLFAEGYSIGYVNKVITKKRQHFSKERITVKYDHWHPSDWLEILKNYKNELKQREMLTFSREEAIDEHILTYLYAAKRRNIKINNEYFNILNNKNLQKFHWYKKFGVSGFVDSLGPKLGLTSFYLLNKIIGRA</sequence>